<dbReference type="InterPro" id="IPR009057">
    <property type="entry name" value="Homeodomain-like_sf"/>
</dbReference>
<dbReference type="InterPro" id="IPR001647">
    <property type="entry name" value="HTH_TetR"/>
</dbReference>
<evidence type="ECO:0000256" key="4">
    <source>
        <dbReference type="PROSITE-ProRule" id="PRU00335"/>
    </source>
</evidence>
<dbReference type="KEGG" id="rrd:RradSPS_2846"/>
<dbReference type="SUPFAM" id="SSF46689">
    <property type="entry name" value="Homeodomain-like"/>
    <property type="match status" value="1"/>
</dbReference>
<dbReference type="PANTHER" id="PTHR30055">
    <property type="entry name" value="HTH-TYPE TRANSCRIPTIONAL REGULATOR RUTR"/>
    <property type="match status" value="1"/>
</dbReference>
<feature type="domain" description="HTH tetR-type" evidence="6">
    <location>
        <begin position="32"/>
        <end position="92"/>
    </location>
</feature>
<dbReference type="OrthoDB" id="2570341at2"/>
<dbReference type="GO" id="GO:0000976">
    <property type="term" value="F:transcription cis-regulatory region binding"/>
    <property type="evidence" value="ECO:0007669"/>
    <property type="project" value="TreeGrafter"/>
</dbReference>
<dbReference type="AlphaFoldDB" id="A0A023X7U7"/>
<dbReference type="Proteomes" id="UP000025229">
    <property type="component" value="Plasmid 1"/>
</dbReference>
<evidence type="ECO:0000259" key="6">
    <source>
        <dbReference type="PROSITE" id="PS50977"/>
    </source>
</evidence>
<dbReference type="EMBL" id="CP007515">
    <property type="protein sequence ID" value="AHY48129.1"/>
    <property type="molecule type" value="Genomic_DNA"/>
</dbReference>
<dbReference type="Gene3D" id="1.10.357.10">
    <property type="entry name" value="Tetracycline Repressor, domain 2"/>
    <property type="match status" value="1"/>
</dbReference>
<name>A0A023X7U7_RUBRA</name>
<keyword evidence="3" id="KW-0804">Transcription</keyword>
<protein>
    <submittedName>
        <fullName evidence="7">Tetracyclin repressor, C-terminal all-alpha domain</fullName>
    </submittedName>
</protein>
<dbReference type="PANTHER" id="PTHR30055:SF151">
    <property type="entry name" value="TRANSCRIPTIONAL REGULATORY PROTEIN"/>
    <property type="match status" value="1"/>
</dbReference>
<dbReference type="eggNOG" id="COG1309">
    <property type="taxonomic scope" value="Bacteria"/>
</dbReference>
<dbReference type="SUPFAM" id="SSF48498">
    <property type="entry name" value="Tetracyclin repressor-like, C-terminal domain"/>
    <property type="match status" value="1"/>
</dbReference>
<reference evidence="7 8" key="1">
    <citation type="submission" date="2014-03" db="EMBL/GenBank/DDBJ databases">
        <title>Complete genome sequence of the Radio-Resistant Rubrobacter radiotolerans RSPS-4.</title>
        <authorList>
            <person name="Egas C.C."/>
            <person name="Barroso C.C."/>
            <person name="Froufe H.J.C."/>
            <person name="Pacheco J.J."/>
            <person name="Albuquerque L.L."/>
            <person name="da Costa M.M.S."/>
        </authorList>
    </citation>
    <scope>NUCLEOTIDE SEQUENCE [LARGE SCALE GENOMIC DNA]</scope>
    <source>
        <strain evidence="7 8">RSPS-4</strain>
        <plasmid evidence="7 8">1</plasmid>
    </source>
</reference>
<proteinExistence type="predicted"/>
<evidence type="ECO:0000313" key="7">
    <source>
        <dbReference type="EMBL" id="AHY48129.1"/>
    </source>
</evidence>
<evidence type="ECO:0000256" key="1">
    <source>
        <dbReference type="ARBA" id="ARBA00023015"/>
    </source>
</evidence>
<dbReference type="PROSITE" id="PS50977">
    <property type="entry name" value="HTH_TETR_2"/>
    <property type="match status" value="1"/>
</dbReference>
<keyword evidence="7" id="KW-0614">Plasmid</keyword>
<keyword evidence="8" id="KW-1185">Reference proteome</keyword>
<evidence type="ECO:0000256" key="5">
    <source>
        <dbReference type="SAM" id="MobiDB-lite"/>
    </source>
</evidence>
<keyword evidence="2 4" id="KW-0238">DNA-binding</keyword>
<organism evidence="7 8">
    <name type="scientific">Rubrobacter radiotolerans</name>
    <name type="common">Arthrobacter radiotolerans</name>
    <dbReference type="NCBI Taxonomy" id="42256"/>
    <lineage>
        <taxon>Bacteria</taxon>
        <taxon>Bacillati</taxon>
        <taxon>Actinomycetota</taxon>
        <taxon>Rubrobacteria</taxon>
        <taxon>Rubrobacterales</taxon>
        <taxon>Rubrobacteraceae</taxon>
        <taxon>Rubrobacter</taxon>
    </lineage>
</organism>
<accession>A0A023X7U7</accession>
<dbReference type="Gene3D" id="1.10.10.60">
    <property type="entry name" value="Homeodomain-like"/>
    <property type="match status" value="1"/>
</dbReference>
<evidence type="ECO:0000256" key="2">
    <source>
        <dbReference type="ARBA" id="ARBA00023125"/>
    </source>
</evidence>
<feature type="DNA-binding region" description="H-T-H motif" evidence="4">
    <location>
        <begin position="55"/>
        <end position="74"/>
    </location>
</feature>
<dbReference type="InterPro" id="IPR036271">
    <property type="entry name" value="Tet_transcr_reg_TetR-rel_C_sf"/>
</dbReference>
<geneLocation type="plasmid" evidence="7">
    <name>1</name>
</geneLocation>
<dbReference type="GO" id="GO:0003700">
    <property type="term" value="F:DNA-binding transcription factor activity"/>
    <property type="evidence" value="ECO:0007669"/>
    <property type="project" value="TreeGrafter"/>
</dbReference>
<dbReference type="GO" id="GO:0045892">
    <property type="term" value="P:negative regulation of DNA-templated transcription"/>
    <property type="evidence" value="ECO:0007669"/>
    <property type="project" value="InterPro"/>
</dbReference>
<dbReference type="HOGENOM" id="CLU_069543_0_1_11"/>
<dbReference type="Pfam" id="PF00440">
    <property type="entry name" value="TetR_N"/>
    <property type="match status" value="1"/>
</dbReference>
<dbReference type="PATRIC" id="fig|42256.3.peg.2899"/>
<gene>
    <name evidence="7" type="ORF">RradSPS_2846</name>
</gene>
<feature type="region of interest" description="Disordered" evidence="5">
    <location>
        <begin position="1"/>
        <end position="31"/>
    </location>
</feature>
<keyword evidence="1" id="KW-0805">Transcription regulation</keyword>
<dbReference type="Pfam" id="PF02909">
    <property type="entry name" value="TetR_C_1"/>
    <property type="match status" value="1"/>
</dbReference>
<evidence type="ECO:0000256" key="3">
    <source>
        <dbReference type="ARBA" id="ARBA00023163"/>
    </source>
</evidence>
<feature type="compositionally biased region" description="Gly residues" evidence="5">
    <location>
        <begin position="1"/>
        <end position="10"/>
    </location>
</feature>
<dbReference type="InterPro" id="IPR004111">
    <property type="entry name" value="Repressor_TetR_C"/>
</dbReference>
<evidence type="ECO:0000313" key="8">
    <source>
        <dbReference type="Proteomes" id="UP000025229"/>
    </source>
</evidence>
<sequence>MTTERSGGGNPARTMELLWGTGRKPSRGPKPGLAVEDVVRAAIAVADAEGLGALSMRRVAEELGISTMSVYTHVPGKAELIDVMLDRVMGEAVVEGEPEARGWRERLEGVARRNWDLFHHHPWVLQVAVTSRPPLGPNVVAKYDRELRAVDGIGLTEVEMDSVLTLVLEHTQGAARRSVEAKQGVRGTGKTDDEWWAANAPLLEKVFDAERYPTAARVGAAAGAAYQAAHSPEHAFEFGLRRVLDGVEALVRERLALPHSR</sequence>
<dbReference type="InterPro" id="IPR050109">
    <property type="entry name" value="HTH-type_TetR-like_transc_reg"/>
</dbReference>